<dbReference type="Pfam" id="PF13326">
    <property type="entry name" value="PSII_Pbs27"/>
    <property type="match status" value="1"/>
</dbReference>
<dbReference type="GO" id="GO:0009523">
    <property type="term" value="C:photosystem II"/>
    <property type="evidence" value="ECO:0007669"/>
    <property type="project" value="InterPro"/>
</dbReference>
<dbReference type="PANTHER" id="PTHR34041">
    <property type="entry name" value="PHOTOSYSTEM II REPAIR PROTEIN PSB27-H1, CHLOROPLASTIC"/>
    <property type="match status" value="1"/>
</dbReference>
<dbReference type="GO" id="GO:0009543">
    <property type="term" value="C:chloroplast thylakoid lumen"/>
    <property type="evidence" value="ECO:0007669"/>
    <property type="project" value="TreeGrafter"/>
</dbReference>
<keyword evidence="2" id="KW-1185">Reference proteome</keyword>
<dbReference type="AlphaFoldDB" id="A0A5B8MXX8"/>
<organism evidence="1 2">
    <name type="scientific">Chloropicon primus</name>
    <dbReference type="NCBI Taxonomy" id="1764295"/>
    <lineage>
        <taxon>Eukaryota</taxon>
        <taxon>Viridiplantae</taxon>
        <taxon>Chlorophyta</taxon>
        <taxon>Chloropicophyceae</taxon>
        <taxon>Chloropicales</taxon>
        <taxon>Chloropicaceae</taxon>
        <taxon>Chloropicon</taxon>
    </lineage>
</organism>
<evidence type="ECO:0000313" key="1">
    <source>
        <dbReference type="EMBL" id="QDZ24402.1"/>
    </source>
</evidence>
<dbReference type="InterPro" id="IPR038450">
    <property type="entry name" value="PSII_Psb27_sf"/>
</dbReference>
<proteinExistence type="inferred from homology"/>
<dbReference type="Proteomes" id="UP000316726">
    <property type="component" value="Chromosome 13"/>
</dbReference>
<evidence type="ECO:0000313" key="2">
    <source>
        <dbReference type="Proteomes" id="UP000316726"/>
    </source>
</evidence>
<dbReference type="GO" id="GO:0010207">
    <property type="term" value="P:photosystem II assembly"/>
    <property type="evidence" value="ECO:0007669"/>
    <property type="project" value="InterPro"/>
</dbReference>
<dbReference type="GO" id="GO:0010206">
    <property type="term" value="P:photosystem II repair"/>
    <property type="evidence" value="ECO:0007669"/>
    <property type="project" value="InterPro"/>
</dbReference>
<protein>
    <submittedName>
        <fullName evidence="1">Photosystem II lipoprotein Psb27</fullName>
    </submittedName>
</protein>
<accession>A0A5B8MXX8</accession>
<keyword evidence="1" id="KW-0449">Lipoprotein</keyword>
<dbReference type="OrthoDB" id="543314at2759"/>
<sequence length="153" mass="16987">MVSKRKPPVSSKVVLVRCFFSAASLGFFASSVGWDLVPGEALAEGNAQRPKAYDKLAREITKTIRKTVELEESGASLSEIRKSGDPVKGYYRELLTKYDSDARVNGDESFISLKDTFQELGNFYRANGPNSRLTEDVRESVLSKLQSIDESLQ</sequence>
<gene>
    <name evidence="1" type="ORF">A3770_13p69200</name>
</gene>
<dbReference type="HAMAP" id="MF_01481">
    <property type="entry name" value="PSII_Psb27"/>
    <property type="match status" value="1"/>
</dbReference>
<dbReference type="Gene3D" id="1.20.58.810">
    <property type="entry name" value="Photosystem II Pbs27"/>
    <property type="match status" value="1"/>
</dbReference>
<name>A0A5B8MXX8_9CHLO</name>
<dbReference type="STRING" id="1764295.A0A5B8MXX8"/>
<dbReference type="InterPro" id="IPR025585">
    <property type="entry name" value="PSII_Psb27"/>
</dbReference>
<dbReference type="EMBL" id="CP031046">
    <property type="protein sequence ID" value="QDZ24402.1"/>
    <property type="molecule type" value="Genomic_DNA"/>
</dbReference>
<reference evidence="1 2" key="1">
    <citation type="submission" date="2018-07" db="EMBL/GenBank/DDBJ databases">
        <title>The complete nuclear genome of the prasinophyte Chloropicon primus (CCMP1205).</title>
        <authorList>
            <person name="Pombert J.-F."/>
            <person name="Otis C."/>
            <person name="Turmel M."/>
            <person name="Lemieux C."/>
        </authorList>
    </citation>
    <scope>NUCLEOTIDE SEQUENCE [LARGE SCALE GENOMIC DNA]</scope>
    <source>
        <strain evidence="1 2">CCMP1205</strain>
    </source>
</reference>
<dbReference type="PANTHER" id="PTHR34041:SF3">
    <property type="entry name" value="PHOTOSYSTEM II D1 PRECURSOR PROCESSING PROTEIN PSB27-H2, CHLOROPLASTIC"/>
    <property type="match status" value="1"/>
</dbReference>